<dbReference type="InterPro" id="IPR015942">
    <property type="entry name" value="Asp/Glu/hydantoin_racemase"/>
</dbReference>
<dbReference type="EMBL" id="BAABCJ010000005">
    <property type="protein sequence ID" value="GAA3706845.1"/>
    <property type="molecule type" value="Genomic_DNA"/>
</dbReference>
<dbReference type="PANTHER" id="PTHR28047:SF5">
    <property type="entry name" value="PROTEIN DCG1"/>
    <property type="match status" value="1"/>
</dbReference>
<organism evidence="2 3">
    <name type="scientific">Zhihengliuella alba</name>
    <dbReference type="NCBI Taxonomy" id="547018"/>
    <lineage>
        <taxon>Bacteria</taxon>
        <taxon>Bacillati</taxon>
        <taxon>Actinomycetota</taxon>
        <taxon>Actinomycetes</taxon>
        <taxon>Micrococcales</taxon>
        <taxon>Micrococcaceae</taxon>
        <taxon>Zhihengliuella</taxon>
    </lineage>
</organism>
<gene>
    <name evidence="2" type="ORF">GCM10022377_20750</name>
</gene>
<protein>
    <submittedName>
        <fullName evidence="2">Aspartate/glutamate racemase family protein</fullName>
    </submittedName>
</protein>
<comment type="caution">
    <text evidence="2">The sequence shown here is derived from an EMBL/GenBank/DDBJ whole genome shotgun (WGS) entry which is preliminary data.</text>
</comment>
<proteinExistence type="inferred from homology"/>
<keyword evidence="3" id="KW-1185">Reference proteome</keyword>
<dbReference type="Gene3D" id="3.40.50.12500">
    <property type="match status" value="1"/>
</dbReference>
<evidence type="ECO:0000313" key="3">
    <source>
        <dbReference type="Proteomes" id="UP001501536"/>
    </source>
</evidence>
<evidence type="ECO:0000313" key="2">
    <source>
        <dbReference type="EMBL" id="GAA3706845.1"/>
    </source>
</evidence>
<dbReference type="InterPro" id="IPR053714">
    <property type="entry name" value="Iso_Racemase_Enz_sf"/>
</dbReference>
<sequence length="286" mass="28938">MRLLIVNPNTSDEVTDLIRAEAARSAGPDTRLDVRTAPHGVQYIETRLESLIAAGAVAEVVADAFQNDDDARPDAVVVAAFGDPGMPALKELADVPVLGITEAALCAAALQGSRFSIIAISPRITAWYRDCVERFGFGARLASIHSIKEELNGIGTVQQDFAETLVELANRAVQEDGADVVILAGAPLAGLAREVAHRIPVPVVDGISAGVRLAEAVAGLACGTHRAGSYACPPPKPRAGLSAGLDAHLAARQAAGADTATAAPAAAAPAAAPATAPVTAAAGATA</sequence>
<comment type="similarity">
    <text evidence="1">Belongs to the HyuE racemase family.</text>
</comment>
<dbReference type="RefSeq" id="WP_344884011.1">
    <property type="nucleotide sequence ID" value="NZ_BAABCJ010000005.1"/>
</dbReference>
<dbReference type="Proteomes" id="UP001501536">
    <property type="component" value="Unassembled WGS sequence"/>
</dbReference>
<evidence type="ECO:0000256" key="1">
    <source>
        <dbReference type="ARBA" id="ARBA00038414"/>
    </source>
</evidence>
<dbReference type="Pfam" id="PF01177">
    <property type="entry name" value="Asp_Glu_race"/>
    <property type="match status" value="1"/>
</dbReference>
<reference evidence="3" key="1">
    <citation type="journal article" date="2019" name="Int. J. Syst. Evol. Microbiol.">
        <title>The Global Catalogue of Microorganisms (GCM) 10K type strain sequencing project: providing services to taxonomists for standard genome sequencing and annotation.</title>
        <authorList>
            <consortium name="The Broad Institute Genomics Platform"/>
            <consortium name="The Broad Institute Genome Sequencing Center for Infectious Disease"/>
            <person name="Wu L."/>
            <person name="Ma J."/>
        </authorList>
    </citation>
    <scope>NUCLEOTIDE SEQUENCE [LARGE SCALE GENOMIC DNA]</scope>
    <source>
        <strain evidence="3">JCM 16961</strain>
    </source>
</reference>
<dbReference type="PANTHER" id="PTHR28047">
    <property type="entry name" value="PROTEIN DCG1"/>
    <property type="match status" value="1"/>
</dbReference>
<accession>A0ABP7DKE7</accession>
<name>A0ABP7DKE7_9MICC</name>
<dbReference type="InterPro" id="IPR052186">
    <property type="entry name" value="Hydantoin_racemase-like"/>
</dbReference>